<evidence type="ECO:0000259" key="1">
    <source>
        <dbReference type="Pfam" id="PF06985"/>
    </source>
</evidence>
<dbReference type="Pfam" id="PF06985">
    <property type="entry name" value="HET"/>
    <property type="match status" value="1"/>
</dbReference>
<proteinExistence type="predicted"/>
<evidence type="ECO:0000259" key="2">
    <source>
        <dbReference type="Pfam" id="PF26640"/>
    </source>
</evidence>
<dbReference type="PANTHER" id="PTHR10622:SF10">
    <property type="entry name" value="HET DOMAIN-CONTAINING PROTEIN"/>
    <property type="match status" value="1"/>
</dbReference>
<reference evidence="3 4" key="1">
    <citation type="journal article" date="2018" name="BMC Genomics">
        <title>Genomic evidence for intraspecific hybridization in a clonal and extremely halotolerant yeast.</title>
        <authorList>
            <person name="Gostincar C."/>
            <person name="Stajich J.E."/>
            <person name="Zupancic J."/>
            <person name="Zalar P."/>
            <person name="Gunde-Cimerman N."/>
        </authorList>
    </citation>
    <scope>NUCLEOTIDE SEQUENCE [LARGE SCALE GENOMIC DNA]</scope>
    <source>
        <strain evidence="3 4">EXF-10513</strain>
    </source>
</reference>
<gene>
    <name evidence="3" type="ORF">D0864_15979</name>
</gene>
<feature type="domain" description="Heterokaryon incompatibility" evidence="1">
    <location>
        <begin position="70"/>
        <end position="155"/>
    </location>
</feature>
<comment type="caution">
    <text evidence="3">The sequence shown here is derived from an EMBL/GenBank/DDBJ whole genome shotgun (WGS) entry which is preliminary data.</text>
</comment>
<dbReference type="Proteomes" id="UP000269539">
    <property type="component" value="Unassembled WGS sequence"/>
</dbReference>
<dbReference type="PANTHER" id="PTHR10622">
    <property type="entry name" value="HET DOMAIN-CONTAINING PROTEIN"/>
    <property type="match status" value="1"/>
</dbReference>
<dbReference type="InterPro" id="IPR010730">
    <property type="entry name" value="HET"/>
</dbReference>
<organism evidence="3 4">
    <name type="scientific">Hortaea werneckii</name>
    <name type="common">Black yeast</name>
    <name type="synonym">Cladosporium werneckii</name>
    <dbReference type="NCBI Taxonomy" id="91943"/>
    <lineage>
        <taxon>Eukaryota</taxon>
        <taxon>Fungi</taxon>
        <taxon>Dikarya</taxon>
        <taxon>Ascomycota</taxon>
        <taxon>Pezizomycotina</taxon>
        <taxon>Dothideomycetes</taxon>
        <taxon>Dothideomycetidae</taxon>
        <taxon>Mycosphaerellales</taxon>
        <taxon>Teratosphaeriaceae</taxon>
        <taxon>Hortaea</taxon>
    </lineage>
</organism>
<dbReference type="AlphaFoldDB" id="A0A3M7BSS3"/>
<protein>
    <submittedName>
        <fullName evidence="3">Uncharacterized protein</fullName>
    </submittedName>
</protein>
<evidence type="ECO:0000313" key="4">
    <source>
        <dbReference type="Proteomes" id="UP000269539"/>
    </source>
</evidence>
<dbReference type="Pfam" id="PF26640">
    <property type="entry name" value="DUF8212"/>
    <property type="match status" value="1"/>
</dbReference>
<dbReference type="VEuPathDB" id="FungiDB:BTJ68_15466"/>
<dbReference type="EMBL" id="QWIO01003694">
    <property type="protein sequence ID" value="RMY42872.1"/>
    <property type="molecule type" value="Genomic_DNA"/>
</dbReference>
<sequence>MIPSCSDAFLQAKAQPQSEPQPIEVLATTYTDMTSATRSDIRTAKWTSVPKPEEYALRFKEFYGSNVPPYAILSHMWSEGEEVLFQDVIQRQAKGHGLEKVLAAISRARADGYSYLWVDTCCIDKSSSAELSEAINSMYAWYEDAAICYAYLSDVPSTDKPLAEHSNFVRSRWFSRGWTLQELLAPNEVQFLSIDWTLLGTKDSLADVISRRTQIRPHILRMCSRIGDCSISERMSWAAGRETTRTEDAAYCLMGLFSVNMPLLYGEGRKAFQRLQEEIMRHSDDQSLFAWVNCDCTSDTESPHGLLACSATAFGFSEASSTVPYKSKRGRIPYAMTNRGLQIALHMMPVDNSETTYQVALECGLKRLGDYAVIYLCRSEPDDDQFHRIKWHRLGAAQIQGAIMPVFVPQAPTSSQRRAAPLQLSFTIDHLSEPYELLGTQTLCDAATAETLSACPDEYRLLAPRRPGTPSAKLYIAYPPSRLQKKSLLTITLGFDRNGRPAFDAELLKSTTLENAKRERPLEKFWRPRLDPEFSGSAVLLQKHCLRVDFKRYERSGVDFLGVSIIAAHSHAWFVHRYFTAAGVPILLRSDREGPVPIPAEDDSEVSEQDKVALRETFRCDSIWKPSLAEKV</sequence>
<feature type="domain" description="DUF8212" evidence="2">
    <location>
        <begin position="270"/>
        <end position="303"/>
    </location>
</feature>
<name>A0A3M7BSS3_HORWE</name>
<accession>A0A3M7BSS3</accession>
<evidence type="ECO:0000313" key="3">
    <source>
        <dbReference type="EMBL" id="RMY42872.1"/>
    </source>
</evidence>
<dbReference type="InterPro" id="IPR058525">
    <property type="entry name" value="DUF8212"/>
</dbReference>